<feature type="domain" description="CFA20" evidence="2">
    <location>
        <begin position="67"/>
        <end position="189"/>
    </location>
</feature>
<name>A0A5M6C116_9TREE</name>
<gene>
    <name evidence="3" type="ORF">CI109_104102</name>
</gene>
<dbReference type="Proteomes" id="UP000322225">
    <property type="component" value="Chromosome 7"/>
</dbReference>
<protein>
    <recommendedName>
        <fullName evidence="2">CFA20 domain-containing protein</fullName>
    </recommendedName>
</protein>
<dbReference type="InterPro" id="IPR040441">
    <property type="entry name" value="CFA20/CFAP20DC"/>
</dbReference>
<dbReference type="OrthoDB" id="7486196at2759"/>
<reference evidence="3" key="2">
    <citation type="submission" date="2024-01" db="EMBL/GenBank/DDBJ databases">
        <title>Comparative genomics of Cryptococcus and Kwoniella reveals pathogenesis evolution and contrasting modes of karyotype evolution via chromosome fusion or intercentromeric recombination.</title>
        <authorList>
            <person name="Coelho M.A."/>
            <person name="David-Palma M."/>
            <person name="Shea T."/>
            <person name="Bowers K."/>
            <person name="McGinley-Smith S."/>
            <person name="Mohammad A.W."/>
            <person name="Gnirke A."/>
            <person name="Yurkov A.M."/>
            <person name="Nowrousian M."/>
            <person name="Sun S."/>
            <person name="Cuomo C.A."/>
            <person name="Heitman J."/>
        </authorList>
    </citation>
    <scope>NUCLEOTIDE SEQUENCE</scope>
    <source>
        <strain evidence="3">CBS 12478</strain>
    </source>
</reference>
<evidence type="ECO:0000313" key="4">
    <source>
        <dbReference type="Proteomes" id="UP000322225"/>
    </source>
</evidence>
<keyword evidence="4" id="KW-1185">Reference proteome</keyword>
<dbReference type="EMBL" id="CP144057">
    <property type="protein sequence ID" value="WWD19640.1"/>
    <property type="molecule type" value="Genomic_DNA"/>
</dbReference>
<evidence type="ECO:0000256" key="1">
    <source>
        <dbReference type="SAM" id="MobiDB-lite"/>
    </source>
</evidence>
<dbReference type="RefSeq" id="XP_031861754.1">
    <property type="nucleotide sequence ID" value="XM_032004152.1"/>
</dbReference>
<evidence type="ECO:0000259" key="2">
    <source>
        <dbReference type="Pfam" id="PF05018"/>
    </source>
</evidence>
<accession>A0A5M6C116</accession>
<feature type="region of interest" description="Disordered" evidence="1">
    <location>
        <begin position="201"/>
        <end position="224"/>
    </location>
</feature>
<evidence type="ECO:0000313" key="3">
    <source>
        <dbReference type="EMBL" id="WWD19640.1"/>
    </source>
</evidence>
<dbReference type="AlphaFoldDB" id="A0A5M6C116"/>
<reference evidence="3" key="1">
    <citation type="submission" date="2017-08" db="EMBL/GenBank/DDBJ databases">
        <authorList>
            <person name="Cuomo C."/>
            <person name="Billmyre B."/>
            <person name="Heitman J."/>
        </authorList>
    </citation>
    <scope>NUCLEOTIDE SEQUENCE</scope>
    <source>
        <strain evidence="3">CBS 12478</strain>
    </source>
</reference>
<proteinExistence type="predicted"/>
<dbReference type="KEGG" id="ksn:43588285"/>
<dbReference type="Pfam" id="PF05018">
    <property type="entry name" value="CFA20_dom"/>
    <property type="match status" value="1"/>
</dbReference>
<sequence>MALLAGTVQPPLLTLLSSTSSPSLSPLFVTHTDPSSSSSLITTLQDSIPSSDTDQNIIPRNDSKGSVAHNVVHIQSPNIADTYIQAGCSLTESRRRLAKGKGGEDLPLALGVELPWVGMQVKRLGRRHMSFEIGFVDTRGREGVVRCSSFKKSPTVHPYRDPPLIHLPLTLPHISPSQLTPWLHISLDLLSLIPLFPSLPRPQKHAPDDDHDNDDSAARKRRKVAELPSGSFGSVTYVRVYANCRVRRIWFSAEGEKTIETMGRSVKEEWGLYAAET</sequence>
<organism evidence="3 4">
    <name type="scientific">Kwoniella shandongensis</name>
    <dbReference type="NCBI Taxonomy" id="1734106"/>
    <lineage>
        <taxon>Eukaryota</taxon>
        <taxon>Fungi</taxon>
        <taxon>Dikarya</taxon>
        <taxon>Basidiomycota</taxon>
        <taxon>Agaricomycotina</taxon>
        <taxon>Tremellomycetes</taxon>
        <taxon>Tremellales</taxon>
        <taxon>Cryptococcaceae</taxon>
        <taxon>Kwoniella</taxon>
    </lineage>
</organism>
<dbReference type="GeneID" id="43588285"/>
<dbReference type="InterPro" id="IPR007714">
    <property type="entry name" value="CFA20_dom"/>
</dbReference>
<dbReference type="PANTHER" id="PTHR12458">
    <property type="entry name" value="ORF PROTEIN"/>
    <property type="match status" value="1"/>
</dbReference>